<organism evidence="1 2">
    <name type="scientific">Trifolium medium</name>
    <dbReference type="NCBI Taxonomy" id="97028"/>
    <lineage>
        <taxon>Eukaryota</taxon>
        <taxon>Viridiplantae</taxon>
        <taxon>Streptophyta</taxon>
        <taxon>Embryophyta</taxon>
        <taxon>Tracheophyta</taxon>
        <taxon>Spermatophyta</taxon>
        <taxon>Magnoliopsida</taxon>
        <taxon>eudicotyledons</taxon>
        <taxon>Gunneridae</taxon>
        <taxon>Pentapetalae</taxon>
        <taxon>rosids</taxon>
        <taxon>fabids</taxon>
        <taxon>Fabales</taxon>
        <taxon>Fabaceae</taxon>
        <taxon>Papilionoideae</taxon>
        <taxon>50 kb inversion clade</taxon>
        <taxon>NPAAA clade</taxon>
        <taxon>Hologalegina</taxon>
        <taxon>IRL clade</taxon>
        <taxon>Trifolieae</taxon>
        <taxon>Trifolium</taxon>
    </lineage>
</organism>
<name>A0A392WBP5_9FABA</name>
<dbReference type="AlphaFoldDB" id="A0A392WBP5"/>
<dbReference type="EMBL" id="LXQA011409554">
    <property type="protein sequence ID" value="MCI96255.1"/>
    <property type="molecule type" value="Genomic_DNA"/>
</dbReference>
<evidence type="ECO:0000313" key="2">
    <source>
        <dbReference type="Proteomes" id="UP000265520"/>
    </source>
</evidence>
<dbReference type="Proteomes" id="UP000265520">
    <property type="component" value="Unassembled WGS sequence"/>
</dbReference>
<feature type="non-terminal residue" evidence="1">
    <location>
        <position position="1"/>
    </location>
</feature>
<keyword evidence="2" id="KW-1185">Reference proteome</keyword>
<evidence type="ECO:0000313" key="1">
    <source>
        <dbReference type="EMBL" id="MCI96255.1"/>
    </source>
</evidence>
<reference evidence="1 2" key="1">
    <citation type="journal article" date="2018" name="Front. Plant Sci.">
        <title>Red Clover (Trifolium pratense) and Zigzag Clover (T. medium) - A Picture of Genomic Similarities and Differences.</title>
        <authorList>
            <person name="Dluhosova J."/>
            <person name="Istvanek J."/>
            <person name="Nedelnik J."/>
            <person name="Repkova J."/>
        </authorList>
    </citation>
    <scope>NUCLEOTIDE SEQUENCE [LARGE SCALE GENOMIC DNA]</scope>
    <source>
        <strain evidence="2">cv. 10/8</strain>
        <tissue evidence="1">Leaf</tissue>
    </source>
</reference>
<sequence length="62" mass="6827">HEMQPEVLKQVDNTTLKAVELTQKNTTHNDASGFAIPETTQQVVIVSDDDFDEVVRADLSSA</sequence>
<accession>A0A392WBP5</accession>
<proteinExistence type="predicted"/>
<comment type="caution">
    <text evidence="1">The sequence shown here is derived from an EMBL/GenBank/DDBJ whole genome shotgun (WGS) entry which is preliminary data.</text>
</comment>
<protein>
    <submittedName>
        <fullName evidence="1">Uncharacterized protein</fullName>
    </submittedName>
</protein>